<dbReference type="RefSeq" id="XP_003062341.1">
    <property type="nucleotide sequence ID" value="XM_003062295.1"/>
</dbReference>
<organism evidence="3">
    <name type="scientific">Micromonas pusilla (strain CCMP1545)</name>
    <name type="common">Picoplanktonic green alga</name>
    <dbReference type="NCBI Taxonomy" id="564608"/>
    <lineage>
        <taxon>Eukaryota</taxon>
        <taxon>Viridiplantae</taxon>
        <taxon>Chlorophyta</taxon>
        <taxon>Mamiellophyceae</taxon>
        <taxon>Mamiellales</taxon>
        <taxon>Mamiellaceae</taxon>
        <taxon>Micromonas</taxon>
    </lineage>
</organism>
<dbReference type="EC" id="2.3.2.27" evidence="1"/>
<protein>
    <recommendedName>
        <fullName evidence="1">Non-structural maintenance of chromosomes element 1 homolog</fullName>
        <ecNumber evidence="1">2.3.2.27</ecNumber>
    </recommendedName>
</protein>
<keyword evidence="1" id="KW-0833">Ubl conjugation pathway</keyword>
<evidence type="ECO:0000256" key="1">
    <source>
        <dbReference type="RuleBase" id="RU368018"/>
    </source>
</evidence>
<dbReference type="OrthoDB" id="185455at2759"/>
<dbReference type="eggNOG" id="KOG4718">
    <property type="taxonomic scope" value="Eukaryota"/>
</dbReference>
<dbReference type="KEGG" id="mpp:MICPUCDRAFT_48533"/>
<dbReference type="InterPro" id="IPR036388">
    <property type="entry name" value="WH-like_DNA-bd_sf"/>
</dbReference>
<keyword evidence="1" id="KW-0808">Transferase</keyword>
<dbReference type="GO" id="GO:0030915">
    <property type="term" value="C:Smc5-Smc6 complex"/>
    <property type="evidence" value="ECO:0007669"/>
    <property type="project" value="UniProtKB-UniRule"/>
</dbReference>
<reference evidence="2 3" key="1">
    <citation type="journal article" date="2009" name="Science">
        <title>Green evolution and dynamic adaptations revealed by genomes of the marine picoeukaryotes Micromonas.</title>
        <authorList>
            <person name="Worden A.Z."/>
            <person name="Lee J.H."/>
            <person name="Mock T."/>
            <person name="Rouze P."/>
            <person name="Simmons M.P."/>
            <person name="Aerts A.L."/>
            <person name="Allen A.E."/>
            <person name="Cuvelier M.L."/>
            <person name="Derelle E."/>
            <person name="Everett M.V."/>
            <person name="Foulon E."/>
            <person name="Grimwood J."/>
            <person name="Gundlach H."/>
            <person name="Henrissat B."/>
            <person name="Napoli C."/>
            <person name="McDonald S.M."/>
            <person name="Parker M.S."/>
            <person name="Rombauts S."/>
            <person name="Salamov A."/>
            <person name="Von Dassow P."/>
            <person name="Badger J.H."/>
            <person name="Coutinho P.M."/>
            <person name="Demir E."/>
            <person name="Dubchak I."/>
            <person name="Gentemann C."/>
            <person name="Eikrem W."/>
            <person name="Gready J.E."/>
            <person name="John U."/>
            <person name="Lanier W."/>
            <person name="Lindquist E.A."/>
            <person name="Lucas S."/>
            <person name="Mayer K.F."/>
            <person name="Moreau H."/>
            <person name="Not F."/>
            <person name="Otillar R."/>
            <person name="Panaud O."/>
            <person name="Pangilinan J."/>
            <person name="Paulsen I."/>
            <person name="Piegu B."/>
            <person name="Poliakov A."/>
            <person name="Robbens S."/>
            <person name="Schmutz J."/>
            <person name="Toulza E."/>
            <person name="Wyss T."/>
            <person name="Zelensky A."/>
            <person name="Zhou K."/>
            <person name="Armbrust E.V."/>
            <person name="Bhattacharya D."/>
            <person name="Goodenough U.W."/>
            <person name="Van de Peer Y."/>
            <person name="Grigoriev I.V."/>
        </authorList>
    </citation>
    <scope>NUCLEOTIDE SEQUENCE [LARGE SCALE GENOMIC DNA]</scope>
    <source>
        <strain evidence="2 3">CCMP1545</strain>
    </source>
</reference>
<keyword evidence="1" id="KW-0862">Zinc</keyword>
<dbReference type="OMA" id="DGHVCNG"/>
<dbReference type="PANTHER" id="PTHR20973:SF0">
    <property type="entry name" value="NON-STRUCTURAL MAINTENANCE OF CHROMOSOMES ELEMENT 1 HOMOLOG"/>
    <property type="match status" value="1"/>
</dbReference>
<dbReference type="Proteomes" id="UP000001876">
    <property type="component" value="Unassembled WGS sequence"/>
</dbReference>
<dbReference type="EMBL" id="GG663746">
    <property type="protein sequence ID" value="EEH53160.1"/>
    <property type="molecule type" value="Genomic_DNA"/>
</dbReference>
<keyword evidence="1" id="KW-0227">DNA damage</keyword>
<dbReference type="Gene3D" id="1.10.10.10">
    <property type="entry name" value="Winged helix-like DNA-binding domain superfamily/Winged helix DNA-binding domain"/>
    <property type="match status" value="1"/>
</dbReference>
<dbReference type="GO" id="GO:0061630">
    <property type="term" value="F:ubiquitin protein ligase activity"/>
    <property type="evidence" value="ECO:0007669"/>
    <property type="project" value="UniProtKB-EC"/>
</dbReference>
<comment type="subcellular location">
    <subcellularLocation>
        <location evidence="1">Nucleus</location>
    </subcellularLocation>
</comment>
<sequence length="225" mass="24793">MATQTELTQAQHVFLQAMMSRCVMSETDARAMYAEIVGADVARADARGFDRFWGEIASQLGYLDLDLRRVKYQDDDELYLGIVNKVASDSAKLATTMTPEQIALFRVVLDEILREDATCDAKNGGVDVISALNATQIWTGATQGATQGGEGGATQLTQAQTESVAKMSKTEKEATLKRLCEEGWLRRGDDEAGKLTIGVRSFLELKDFLLESAPEATQERWKLLM</sequence>
<dbReference type="GO" id="GO:0008270">
    <property type="term" value="F:zinc ion binding"/>
    <property type="evidence" value="ECO:0007669"/>
    <property type="project" value="UniProtKB-KW"/>
</dbReference>
<keyword evidence="1" id="KW-0863">Zinc-finger</keyword>
<dbReference type="AlphaFoldDB" id="C1N395"/>
<dbReference type="PANTHER" id="PTHR20973">
    <property type="entry name" value="NON-SMC ELEMENT 1-RELATED"/>
    <property type="match status" value="1"/>
</dbReference>
<proteinExistence type="inferred from homology"/>
<comment type="subunit">
    <text evidence="1">Component of the Smc5-Smc6 complex.</text>
</comment>
<evidence type="ECO:0000313" key="3">
    <source>
        <dbReference type="Proteomes" id="UP000001876"/>
    </source>
</evidence>
<evidence type="ECO:0000313" key="2">
    <source>
        <dbReference type="EMBL" id="EEH53160.1"/>
    </source>
</evidence>
<keyword evidence="3" id="KW-1185">Reference proteome</keyword>
<comment type="catalytic activity">
    <reaction evidence="1">
        <text>S-ubiquitinyl-[E2 ubiquitin-conjugating enzyme]-L-cysteine + [acceptor protein]-L-lysine = [E2 ubiquitin-conjugating enzyme]-L-cysteine + N(6)-ubiquitinyl-[acceptor protein]-L-lysine.</text>
        <dbReference type="EC" id="2.3.2.27"/>
    </reaction>
</comment>
<dbReference type="GO" id="GO:0000724">
    <property type="term" value="P:double-strand break repair via homologous recombination"/>
    <property type="evidence" value="ECO:0007669"/>
    <property type="project" value="TreeGrafter"/>
</dbReference>
<accession>C1N395</accession>
<keyword evidence="1" id="KW-0234">DNA repair</keyword>
<dbReference type="Gene3D" id="3.90.1150.220">
    <property type="match status" value="1"/>
</dbReference>
<keyword evidence="1" id="KW-0233">DNA recombination</keyword>
<dbReference type="GeneID" id="9688010"/>
<comment type="similarity">
    <text evidence="1">Belongs to the NSE1 family.</text>
</comment>
<name>C1N395_MICPC</name>
<keyword evidence="1" id="KW-0539">Nucleus</keyword>
<keyword evidence="1" id="KW-0479">Metal-binding</keyword>
<dbReference type="Pfam" id="PF07574">
    <property type="entry name" value="SMC_Nse1"/>
    <property type="match status" value="1"/>
</dbReference>
<gene>
    <name evidence="2" type="ORF">MICPUCDRAFT_48533</name>
</gene>
<dbReference type="STRING" id="564608.C1N395"/>
<dbReference type="InterPro" id="IPR011513">
    <property type="entry name" value="Nse1"/>
</dbReference>
<dbReference type="GO" id="GO:0005634">
    <property type="term" value="C:nucleus"/>
    <property type="evidence" value="ECO:0007669"/>
    <property type="project" value="UniProtKB-SubCell"/>
</dbReference>